<keyword evidence="3" id="KW-0808">Transferase</keyword>
<evidence type="ECO:0000256" key="8">
    <source>
        <dbReference type="ARBA" id="ARBA00048679"/>
    </source>
</evidence>
<dbReference type="Gene3D" id="3.30.200.20">
    <property type="entry name" value="Phosphorylase Kinase, domain 1"/>
    <property type="match status" value="1"/>
</dbReference>
<dbReference type="OrthoDB" id="4227212at2759"/>
<accession>A0A7H8RET0</accession>
<gene>
    <name evidence="11" type="ORF">TRUGW13939_11198</name>
</gene>
<protein>
    <recommendedName>
        <fullName evidence="1">non-specific serine/threonine protein kinase</fullName>
        <ecNumber evidence="1">2.7.11.1</ecNumber>
    </recommendedName>
</protein>
<dbReference type="EC" id="2.7.11.1" evidence="1"/>
<comment type="catalytic activity">
    <reaction evidence="8">
        <text>L-seryl-[protein] + ATP = O-phospho-L-seryl-[protein] + ADP + H(+)</text>
        <dbReference type="Rhea" id="RHEA:17989"/>
        <dbReference type="Rhea" id="RHEA-COMP:9863"/>
        <dbReference type="Rhea" id="RHEA-COMP:11604"/>
        <dbReference type="ChEBI" id="CHEBI:15378"/>
        <dbReference type="ChEBI" id="CHEBI:29999"/>
        <dbReference type="ChEBI" id="CHEBI:30616"/>
        <dbReference type="ChEBI" id="CHEBI:83421"/>
        <dbReference type="ChEBI" id="CHEBI:456216"/>
        <dbReference type="EC" id="2.7.11.1"/>
    </reaction>
</comment>
<dbReference type="GO" id="GO:0000245">
    <property type="term" value="P:spliceosomal complex assembly"/>
    <property type="evidence" value="ECO:0007669"/>
    <property type="project" value="TreeGrafter"/>
</dbReference>
<evidence type="ECO:0000256" key="9">
    <source>
        <dbReference type="SAM" id="MobiDB-lite"/>
    </source>
</evidence>
<proteinExistence type="predicted"/>
<keyword evidence="2" id="KW-0723">Serine/threonine-protein kinase</keyword>
<evidence type="ECO:0000313" key="11">
    <source>
        <dbReference type="EMBL" id="QKX64025.1"/>
    </source>
</evidence>
<dbReference type="RefSeq" id="XP_035350199.1">
    <property type="nucleotide sequence ID" value="XM_035494306.1"/>
</dbReference>
<dbReference type="GO" id="GO:0004674">
    <property type="term" value="F:protein serine/threonine kinase activity"/>
    <property type="evidence" value="ECO:0007669"/>
    <property type="project" value="UniProtKB-KW"/>
</dbReference>
<evidence type="ECO:0000256" key="5">
    <source>
        <dbReference type="ARBA" id="ARBA00022777"/>
    </source>
</evidence>
<evidence type="ECO:0000256" key="3">
    <source>
        <dbReference type="ARBA" id="ARBA00022679"/>
    </source>
</evidence>
<dbReference type="PROSITE" id="PS50011">
    <property type="entry name" value="PROTEIN_KINASE_DOM"/>
    <property type="match status" value="1"/>
</dbReference>
<dbReference type="KEGG" id="trg:TRUGW13939_11198"/>
<dbReference type="InterPro" id="IPR051334">
    <property type="entry name" value="SRPK"/>
</dbReference>
<dbReference type="PANTHER" id="PTHR47634:SF9">
    <property type="entry name" value="PROTEIN KINASE DOMAIN-CONTAINING PROTEIN-RELATED"/>
    <property type="match status" value="1"/>
</dbReference>
<evidence type="ECO:0000313" key="12">
    <source>
        <dbReference type="Proteomes" id="UP000509510"/>
    </source>
</evidence>
<dbReference type="SUPFAM" id="SSF56112">
    <property type="entry name" value="Protein kinase-like (PK-like)"/>
    <property type="match status" value="1"/>
</dbReference>
<dbReference type="PANTHER" id="PTHR47634">
    <property type="entry name" value="PROTEIN KINASE DOMAIN-CONTAINING PROTEIN-RELATED"/>
    <property type="match status" value="1"/>
</dbReference>
<dbReference type="InterPro" id="IPR008271">
    <property type="entry name" value="Ser/Thr_kinase_AS"/>
</dbReference>
<keyword evidence="12" id="KW-1185">Reference proteome</keyword>
<dbReference type="PROSITE" id="PS00108">
    <property type="entry name" value="PROTEIN_KINASE_ST"/>
    <property type="match status" value="1"/>
</dbReference>
<dbReference type="GO" id="GO:0005524">
    <property type="term" value="F:ATP binding"/>
    <property type="evidence" value="ECO:0007669"/>
    <property type="project" value="UniProtKB-KW"/>
</dbReference>
<comment type="catalytic activity">
    <reaction evidence="7">
        <text>L-threonyl-[protein] + ATP = O-phospho-L-threonyl-[protein] + ADP + H(+)</text>
        <dbReference type="Rhea" id="RHEA:46608"/>
        <dbReference type="Rhea" id="RHEA-COMP:11060"/>
        <dbReference type="Rhea" id="RHEA-COMP:11605"/>
        <dbReference type="ChEBI" id="CHEBI:15378"/>
        <dbReference type="ChEBI" id="CHEBI:30013"/>
        <dbReference type="ChEBI" id="CHEBI:30616"/>
        <dbReference type="ChEBI" id="CHEBI:61977"/>
        <dbReference type="ChEBI" id="CHEBI:456216"/>
        <dbReference type="EC" id="2.7.11.1"/>
    </reaction>
</comment>
<dbReference type="InterPro" id="IPR000719">
    <property type="entry name" value="Prot_kinase_dom"/>
</dbReference>
<evidence type="ECO:0000256" key="1">
    <source>
        <dbReference type="ARBA" id="ARBA00012513"/>
    </source>
</evidence>
<dbReference type="Gene3D" id="1.10.510.10">
    <property type="entry name" value="Transferase(Phosphotransferase) domain 1"/>
    <property type="match status" value="1"/>
</dbReference>
<evidence type="ECO:0000256" key="2">
    <source>
        <dbReference type="ARBA" id="ARBA00022527"/>
    </source>
</evidence>
<evidence type="ECO:0000256" key="4">
    <source>
        <dbReference type="ARBA" id="ARBA00022741"/>
    </source>
</evidence>
<dbReference type="GeneID" id="55998676"/>
<dbReference type="AlphaFoldDB" id="A0A7H8RET0"/>
<name>A0A7H8RET0_TALRU</name>
<evidence type="ECO:0000256" key="7">
    <source>
        <dbReference type="ARBA" id="ARBA00047899"/>
    </source>
</evidence>
<dbReference type="Proteomes" id="UP000509510">
    <property type="component" value="Chromosome VI"/>
</dbReference>
<feature type="region of interest" description="Disordered" evidence="9">
    <location>
        <begin position="1"/>
        <end position="27"/>
    </location>
</feature>
<keyword evidence="4" id="KW-0547">Nucleotide-binding</keyword>
<organism evidence="11 12">
    <name type="scientific">Talaromyces rugulosus</name>
    <name type="common">Penicillium rugulosum</name>
    <dbReference type="NCBI Taxonomy" id="121627"/>
    <lineage>
        <taxon>Eukaryota</taxon>
        <taxon>Fungi</taxon>
        <taxon>Dikarya</taxon>
        <taxon>Ascomycota</taxon>
        <taxon>Pezizomycotina</taxon>
        <taxon>Eurotiomycetes</taxon>
        <taxon>Eurotiomycetidae</taxon>
        <taxon>Eurotiales</taxon>
        <taxon>Trichocomaceae</taxon>
        <taxon>Talaromyces</taxon>
        <taxon>Talaromyces sect. Islandici</taxon>
    </lineage>
</organism>
<keyword evidence="5" id="KW-0418">Kinase</keyword>
<dbReference type="InterPro" id="IPR011009">
    <property type="entry name" value="Kinase-like_dom_sf"/>
</dbReference>
<dbReference type="EMBL" id="CP055903">
    <property type="protein sequence ID" value="QKX64025.1"/>
    <property type="molecule type" value="Genomic_DNA"/>
</dbReference>
<dbReference type="GO" id="GO:0050684">
    <property type="term" value="P:regulation of mRNA processing"/>
    <property type="evidence" value="ECO:0007669"/>
    <property type="project" value="TreeGrafter"/>
</dbReference>
<evidence type="ECO:0000259" key="10">
    <source>
        <dbReference type="PROSITE" id="PS50011"/>
    </source>
</evidence>
<reference evidence="12" key="1">
    <citation type="submission" date="2020-06" db="EMBL/GenBank/DDBJ databases">
        <title>A chromosome-scale genome assembly of Talaromyces rugulosus W13939.</title>
        <authorList>
            <person name="Wang B."/>
            <person name="Guo L."/>
            <person name="Ye K."/>
            <person name="Wang L."/>
        </authorList>
    </citation>
    <scope>NUCLEOTIDE SEQUENCE [LARGE SCALE GENOMIC DNA]</scope>
    <source>
        <strain evidence="12">W13939</strain>
    </source>
</reference>
<feature type="domain" description="Protein kinase" evidence="10">
    <location>
        <begin position="1"/>
        <end position="166"/>
    </location>
</feature>
<evidence type="ECO:0000256" key="6">
    <source>
        <dbReference type="ARBA" id="ARBA00022840"/>
    </source>
</evidence>
<keyword evidence="6" id="KW-0067">ATP-binding</keyword>
<sequence>MARSLLSVGKRPFPAPPPSPLLPQDKPVDEEICPGYSPKTFYPAKPGEVLAKRYQILVKVGWGSSSTVWLARDIRGHVTSIDKMCLDYLHSECKVVHTDLKLENIMVSFEDPAVLGDFMNSQFDEPMPYKIDSTGRSVYRSRTEFGPIKKNQEHTQDSGFWNVVTS</sequence>